<accession>A0AAD4I5E3</accession>
<dbReference type="AlphaFoldDB" id="A0AAD4I5E3"/>
<gene>
    <name evidence="3" type="ORF">G6011_02959</name>
</gene>
<dbReference type="InterPro" id="IPR008862">
    <property type="entry name" value="Tcp11"/>
</dbReference>
<evidence type="ECO:0000313" key="4">
    <source>
        <dbReference type="Proteomes" id="UP001199106"/>
    </source>
</evidence>
<feature type="compositionally biased region" description="Low complexity" evidence="2">
    <location>
        <begin position="620"/>
        <end position="634"/>
    </location>
</feature>
<comment type="similarity">
    <text evidence="1">Belongs to the TCP11 family.</text>
</comment>
<dbReference type="PANTHER" id="PTHR12832:SF11">
    <property type="entry name" value="LD23868P"/>
    <property type="match status" value="1"/>
</dbReference>
<dbReference type="PANTHER" id="PTHR12832">
    <property type="entry name" value="TESTIS-SPECIFIC PROTEIN PBS13 T-COMPLEX 11"/>
    <property type="match status" value="1"/>
</dbReference>
<dbReference type="Proteomes" id="UP001199106">
    <property type="component" value="Unassembled WGS sequence"/>
</dbReference>
<evidence type="ECO:0000313" key="3">
    <source>
        <dbReference type="EMBL" id="KAG9186403.1"/>
    </source>
</evidence>
<feature type="region of interest" description="Disordered" evidence="2">
    <location>
        <begin position="1"/>
        <end position="74"/>
    </location>
</feature>
<comment type="caution">
    <text evidence="3">The sequence shown here is derived from an EMBL/GenBank/DDBJ whole genome shotgun (WGS) entry which is preliminary data.</text>
</comment>
<protein>
    <submittedName>
        <fullName evidence="3">Uncharacterized protein</fullName>
    </submittedName>
</protein>
<name>A0AAD4I5E3_9PLEO</name>
<dbReference type="GO" id="GO:0010737">
    <property type="term" value="P:protein kinase A signaling"/>
    <property type="evidence" value="ECO:0007669"/>
    <property type="project" value="TreeGrafter"/>
</dbReference>
<evidence type="ECO:0000256" key="2">
    <source>
        <dbReference type="SAM" id="MobiDB-lite"/>
    </source>
</evidence>
<feature type="region of interest" description="Disordered" evidence="2">
    <location>
        <begin position="619"/>
        <end position="674"/>
    </location>
</feature>
<keyword evidence="4" id="KW-1185">Reference proteome</keyword>
<feature type="compositionally biased region" description="Polar residues" evidence="2">
    <location>
        <begin position="16"/>
        <end position="44"/>
    </location>
</feature>
<dbReference type="EMBL" id="JAANER010000009">
    <property type="protein sequence ID" value="KAG9186403.1"/>
    <property type="molecule type" value="Genomic_DNA"/>
</dbReference>
<sequence length="674" mass="75170">MQQNCGSIRRRKEMRTQSTKSVANPTSSFGRNASQSWHTSTTCSDEPMEEEPIPSRHTSVKVASRDGSPAKSLSLYHSTIPEELAGYLRAMMPGQTGVELSGEELAENFLEALDLPPVTKQSLSELDIQSIITNIKLRHDVNFDSDLSFRPNVDGAKGQEKERVADKYWVALIAELVLYNRIFHGTPPLSAIQVEAFTPYAQRRIPILFQNVRDVLKSLVPDRDHSRVDEHLDVPMLMQAIERGVCDLGRLAEWMAQLLKEHCAPMRDVLVDEMVTCTRLGEADRDLEKIVQGLRKLFGILEAMKLDVANHQIRNLKTLLIEDTVNFEKHYHLDRLVHGRARVNITTAHTWFHTAVSEFGPQCSPRPRAGPCFELEVFTRAVVATSFTQDDAHRSLPETFFLDHDRLQSLKCEIDDLVMFEVCMEMYVTLARQLGYSGPMTMATGQQLRTALSAIMDDAAGHGPQQWLMNSEALALEILRQASHLAGQTPGCSFDRMAEANAHLRTLFVRRAAWHAGRLEAALLPQILGTVDRHNSSSPIELFNNLVGVSPSVPPLPLSSSSLARPHSSDLFAFAHVHPETAKMTDLVNRISHVVLLHWRVWGTIAYVQDDEAQCEKSSEGSILQSQSQSQAKQVATNSTAAEQEASTVPTSMRTGEPLEKGQDTHVGHQPLPQ</sequence>
<feature type="compositionally biased region" description="Basic and acidic residues" evidence="2">
    <location>
        <begin position="657"/>
        <end position="667"/>
    </location>
</feature>
<dbReference type="Pfam" id="PF05794">
    <property type="entry name" value="Tcp11"/>
    <property type="match status" value="1"/>
</dbReference>
<reference evidence="3" key="1">
    <citation type="submission" date="2021-07" db="EMBL/GenBank/DDBJ databases">
        <title>Genome Resource of American Ginseng Black Spot Pathogen Alternaria panax.</title>
        <authorList>
            <person name="Qiu C."/>
            <person name="Wang W."/>
            <person name="Liu Z."/>
        </authorList>
    </citation>
    <scope>NUCLEOTIDE SEQUENCE</scope>
    <source>
        <strain evidence="3">BNCC115425</strain>
    </source>
</reference>
<feature type="compositionally biased region" description="Polar residues" evidence="2">
    <location>
        <begin position="635"/>
        <end position="654"/>
    </location>
</feature>
<organism evidence="3 4">
    <name type="scientific">Alternaria panax</name>
    <dbReference type="NCBI Taxonomy" id="48097"/>
    <lineage>
        <taxon>Eukaryota</taxon>
        <taxon>Fungi</taxon>
        <taxon>Dikarya</taxon>
        <taxon>Ascomycota</taxon>
        <taxon>Pezizomycotina</taxon>
        <taxon>Dothideomycetes</taxon>
        <taxon>Pleosporomycetidae</taxon>
        <taxon>Pleosporales</taxon>
        <taxon>Pleosporineae</taxon>
        <taxon>Pleosporaceae</taxon>
        <taxon>Alternaria</taxon>
        <taxon>Alternaria sect. Panax</taxon>
    </lineage>
</organism>
<evidence type="ECO:0000256" key="1">
    <source>
        <dbReference type="ARBA" id="ARBA00010954"/>
    </source>
</evidence>
<proteinExistence type="inferred from homology"/>